<dbReference type="FunFam" id="1.20.1280.50:FF:000199">
    <property type="entry name" value="F-box only protein 6-like Protein"/>
    <property type="match status" value="1"/>
</dbReference>
<protein>
    <submittedName>
        <fullName evidence="4">F-box only protein 6-like Protein</fullName>
    </submittedName>
</protein>
<feature type="compositionally biased region" description="Acidic residues" evidence="1">
    <location>
        <begin position="232"/>
        <end position="243"/>
    </location>
</feature>
<dbReference type="InterPro" id="IPR008979">
    <property type="entry name" value="Galactose-bd-like_sf"/>
</dbReference>
<reference evidence="4 5" key="1">
    <citation type="journal article" date="2008" name="Nature">
        <title>The genome of the model beetle and pest Tribolium castaneum.</title>
        <authorList>
            <consortium name="Tribolium Genome Sequencing Consortium"/>
            <person name="Richards S."/>
            <person name="Gibbs R.A."/>
            <person name="Weinstock G.M."/>
            <person name="Brown S.J."/>
            <person name="Denell R."/>
            <person name="Beeman R.W."/>
            <person name="Gibbs R."/>
            <person name="Beeman R.W."/>
            <person name="Brown S.J."/>
            <person name="Bucher G."/>
            <person name="Friedrich M."/>
            <person name="Grimmelikhuijzen C.J."/>
            <person name="Klingler M."/>
            <person name="Lorenzen M."/>
            <person name="Richards S."/>
            <person name="Roth S."/>
            <person name="Schroder R."/>
            <person name="Tautz D."/>
            <person name="Zdobnov E.M."/>
            <person name="Muzny D."/>
            <person name="Gibbs R.A."/>
            <person name="Weinstock G.M."/>
            <person name="Attaway T."/>
            <person name="Bell S."/>
            <person name="Buhay C.J."/>
            <person name="Chandrabose M.N."/>
            <person name="Chavez D."/>
            <person name="Clerk-Blankenburg K.P."/>
            <person name="Cree A."/>
            <person name="Dao M."/>
            <person name="Davis C."/>
            <person name="Chacko J."/>
            <person name="Dinh H."/>
            <person name="Dugan-Rocha S."/>
            <person name="Fowler G."/>
            <person name="Garner T.T."/>
            <person name="Garnes J."/>
            <person name="Gnirke A."/>
            <person name="Hawes A."/>
            <person name="Hernandez J."/>
            <person name="Hines S."/>
            <person name="Holder M."/>
            <person name="Hume J."/>
            <person name="Jhangiani S.N."/>
            <person name="Joshi V."/>
            <person name="Khan Z.M."/>
            <person name="Jackson L."/>
            <person name="Kovar C."/>
            <person name="Kowis A."/>
            <person name="Lee S."/>
            <person name="Lewis L.R."/>
            <person name="Margolis J."/>
            <person name="Morgan M."/>
            <person name="Nazareth L.V."/>
            <person name="Nguyen N."/>
            <person name="Okwuonu G."/>
            <person name="Parker D."/>
            <person name="Richards S."/>
            <person name="Ruiz S.J."/>
            <person name="Santibanez J."/>
            <person name="Savard J."/>
            <person name="Scherer S.E."/>
            <person name="Schneider B."/>
            <person name="Sodergren E."/>
            <person name="Tautz D."/>
            <person name="Vattahil S."/>
            <person name="Villasana D."/>
            <person name="White C.S."/>
            <person name="Wright R."/>
            <person name="Park Y."/>
            <person name="Beeman R.W."/>
            <person name="Lord J."/>
            <person name="Oppert B."/>
            <person name="Lorenzen M."/>
            <person name="Brown S."/>
            <person name="Wang L."/>
            <person name="Savard J."/>
            <person name="Tautz D."/>
            <person name="Richards S."/>
            <person name="Weinstock G."/>
            <person name="Gibbs R.A."/>
            <person name="Liu Y."/>
            <person name="Worley K."/>
            <person name="Weinstock G."/>
            <person name="Elsik C.G."/>
            <person name="Reese J.T."/>
            <person name="Elhaik E."/>
            <person name="Landan G."/>
            <person name="Graur D."/>
            <person name="Arensburger P."/>
            <person name="Atkinson P."/>
            <person name="Beeman R.W."/>
            <person name="Beidler J."/>
            <person name="Brown S.J."/>
            <person name="Demuth J.P."/>
            <person name="Drury D.W."/>
            <person name="Du Y.Z."/>
            <person name="Fujiwara H."/>
            <person name="Lorenzen M."/>
            <person name="Maselli V."/>
            <person name="Osanai M."/>
            <person name="Park Y."/>
            <person name="Robertson H.M."/>
            <person name="Tu Z."/>
            <person name="Wang J.J."/>
            <person name="Wang S."/>
            <person name="Richards S."/>
            <person name="Song H."/>
            <person name="Zhang L."/>
            <person name="Sodergren E."/>
            <person name="Werner D."/>
            <person name="Stanke M."/>
            <person name="Morgenstern B."/>
            <person name="Solovyev V."/>
            <person name="Kosarev P."/>
            <person name="Brown G."/>
            <person name="Chen H.C."/>
            <person name="Ermolaeva O."/>
            <person name="Hlavina W."/>
            <person name="Kapustin Y."/>
            <person name="Kiryutin B."/>
            <person name="Kitts P."/>
            <person name="Maglott D."/>
            <person name="Pruitt K."/>
            <person name="Sapojnikov V."/>
            <person name="Souvorov A."/>
            <person name="Mackey A.J."/>
            <person name="Waterhouse R.M."/>
            <person name="Wyder S."/>
            <person name="Zdobnov E.M."/>
            <person name="Zdobnov E.M."/>
            <person name="Wyder S."/>
            <person name="Kriventseva E.V."/>
            <person name="Kadowaki T."/>
            <person name="Bork P."/>
            <person name="Aranda M."/>
            <person name="Bao R."/>
            <person name="Beermann A."/>
            <person name="Berns N."/>
            <person name="Bolognesi R."/>
            <person name="Bonneton F."/>
            <person name="Bopp D."/>
            <person name="Brown S.J."/>
            <person name="Bucher G."/>
            <person name="Butts T."/>
            <person name="Chaumot A."/>
            <person name="Denell R.E."/>
            <person name="Ferrier D.E."/>
            <person name="Friedrich M."/>
            <person name="Gordon C.M."/>
            <person name="Jindra M."/>
            <person name="Klingler M."/>
            <person name="Lan Q."/>
            <person name="Lattorff H.M."/>
            <person name="Laudet V."/>
            <person name="von Levetsow C."/>
            <person name="Liu Z."/>
            <person name="Lutz R."/>
            <person name="Lynch J.A."/>
            <person name="da Fonseca R.N."/>
            <person name="Posnien N."/>
            <person name="Reuter R."/>
            <person name="Roth S."/>
            <person name="Savard J."/>
            <person name="Schinko J.B."/>
            <person name="Schmitt C."/>
            <person name="Schoppmeier M."/>
            <person name="Schroder R."/>
            <person name="Shippy T.D."/>
            <person name="Simonnet F."/>
            <person name="Marques-Souza H."/>
            <person name="Tautz D."/>
            <person name="Tomoyasu Y."/>
            <person name="Trauner J."/>
            <person name="Van der Zee M."/>
            <person name="Vervoort M."/>
            <person name="Wittkopp N."/>
            <person name="Wimmer E.A."/>
            <person name="Yang X."/>
            <person name="Jones A.K."/>
            <person name="Sattelle D.B."/>
            <person name="Ebert P.R."/>
            <person name="Nelson D."/>
            <person name="Scott J.G."/>
            <person name="Beeman R.W."/>
            <person name="Muthukrishnan S."/>
            <person name="Kramer K.J."/>
            <person name="Arakane Y."/>
            <person name="Beeman R.W."/>
            <person name="Zhu Q."/>
            <person name="Hogenkamp D."/>
            <person name="Dixit R."/>
            <person name="Oppert B."/>
            <person name="Jiang H."/>
            <person name="Zou Z."/>
            <person name="Marshall J."/>
            <person name="Elpidina E."/>
            <person name="Vinokurov K."/>
            <person name="Oppert C."/>
            <person name="Zou Z."/>
            <person name="Evans J."/>
            <person name="Lu Z."/>
            <person name="Zhao P."/>
            <person name="Sumathipala N."/>
            <person name="Altincicek B."/>
            <person name="Vilcinskas A."/>
            <person name="Williams M."/>
            <person name="Hultmark D."/>
            <person name="Hetru C."/>
            <person name="Jiang H."/>
            <person name="Grimmelikhuijzen C.J."/>
            <person name="Hauser F."/>
            <person name="Cazzamali G."/>
            <person name="Williamson M."/>
            <person name="Park Y."/>
            <person name="Li B."/>
            <person name="Tanaka Y."/>
            <person name="Predel R."/>
            <person name="Neupert S."/>
            <person name="Schachtner J."/>
            <person name="Verleyen P."/>
            <person name="Raible F."/>
            <person name="Bork P."/>
            <person name="Friedrich M."/>
            <person name="Walden K.K."/>
            <person name="Robertson H.M."/>
            <person name="Angeli S."/>
            <person name="Foret S."/>
            <person name="Bucher G."/>
            <person name="Schuetz S."/>
            <person name="Maleszka R."/>
            <person name="Wimmer E.A."/>
            <person name="Beeman R.W."/>
            <person name="Lorenzen M."/>
            <person name="Tomoyasu Y."/>
            <person name="Miller S.C."/>
            <person name="Grossmann D."/>
            <person name="Bucher G."/>
        </authorList>
    </citation>
    <scope>NUCLEOTIDE SEQUENCE [LARGE SCALE GENOMIC DNA]</scope>
    <source>
        <strain evidence="4 5">Georgia GA2</strain>
    </source>
</reference>
<dbReference type="AlphaFoldDB" id="D6WAM0"/>
<feature type="domain" description="FBA" evidence="3">
    <location>
        <begin position="100"/>
        <end position="309"/>
    </location>
</feature>
<dbReference type="InterPro" id="IPR036047">
    <property type="entry name" value="F-box-like_dom_sf"/>
</dbReference>
<evidence type="ECO:0000259" key="3">
    <source>
        <dbReference type="PROSITE" id="PS51114"/>
    </source>
</evidence>
<dbReference type="SMART" id="SM01198">
    <property type="entry name" value="FBA"/>
    <property type="match status" value="1"/>
</dbReference>
<dbReference type="InterPro" id="IPR001810">
    <property type="entry name" value="F-box_dom"/>
</dbReference>
<reference evidence="4 5" key="2">
    <citation type="journal article" date="2010" name="Nucleic Acids Res.">
        <title>BeetleBase in 2010: revisions to provide comprehensive genomic information for Tribolium castaneum.</title>
        <authorList>
            <person name="Kim H.S."/>
            <person name="Murphy T."/>
            <person name="Xia J."/>
            <person name="Caragea D."/>
            <person name="Park Y."/>
            <person name="Beeman R.W."/>
            <person name="Lorenzen M.D."/>
            <person name="Butcher S."/>
            <person name="Manak J.R."/>
            <person name="Brown S.J."/>
        </authorList>
    </citation>
    <scope>GENOME REANNOTATION</scope>
    <source>
        <strain evidence="4 5">Georgia GA2</strain>
    </source>
</reference>
<dbReference type="GO" id="GO:0005737">
    <property type="term" value="C:cytoplasm"/>
    <property type="evidence" value="ECO:0000318"/>
    <property type="project" value="GO_Central"/>
</dbReference>
<dbReference type="InterPro" id="IPR007397">
    <property type="entry name" value="F-box-assoc_dom"/>
</dbReference>
<dbReference type="EMBL" id="KQ971312">
    <property type="protein sequence ID" value="EEZ97976.1"/>
    <property type="molecule type" value="Genomic_DNA"/>
</dbReference>
<dbReference type="FunFam" id="2.60.120.260:FF:000168">
    <property type="entry name" value="F-box only protein 6-like Protein"/>
    <property type="match status" value="1"/>
</dbReference>
<dbReference type="Pfam" id="PF04300">
    <property type="entry name" value="FBA"/>
    <property type="match status" value="2"/>
</dbReference>
<dbReference type="InterPro" id="IPR039752">
    <property type="entry name" value="F-box_only"/>
</dbReference>
<accession>D6WAM0</accession>
<feature type="region of interest" description="Disordered" evidence="1">
    <location>
        <begin position="222"/>
        <end position="247"/>
    </location>
</feature>
<dbReference type="SUPFAM" id="SSF49785">
    <property type="entry name" value="Galactose-binding domain-like"/>
    <property type="match status" value="1"/>
</dbReference>
<dbReference type="PANTHER" id="PTHR12125">
    <property type="entry name" value="F-BOX ONLY PROTEIN 6-LIKE PROTEIN"/>
    <property type="match status" value="1"/>
</dbReference>
<dbReference type="STRING" id="7070.D6WAM0"/>
<proteinExistence type="predicted"/>
<dbReference type="Proteomes" id="UP000007266">
    <property type="component" value="Linkage group 2"/>
</dbReference>
<dbReference type="PROSITE" id="PS51114">
    <property type="entry name" value="FBA"/>
    <property type="match status" value="1"/>
</dbReference>
<dbReference type="PANTHER" id="PTHR12125:SF5">
    <property type="entry name" value="F-BOX DOMAIN-CONTAINING PROTEIN"/>
    <property type="match status" value="1"/>
</dbReference>
<evidence type="ECO:0000313" key="5">
    <source>
        <dbReference type="Proteomes" id="UP000007266"/>
    </source>
</evidence>
<dbReference type="GO" id="GO:0019005">
    <property type="term" value="C:SCF ubiquitin ligase complex"/>
    <property type="evidence" value="ECO:0000318"/>
    <property type="project" value="GO_Central"/>
</dbReference>
<dbReference type="GO" id="GO:0006516">
    <property type="term" value="P:glycoprotein catabolic process"/>
    <property type="evidence" value="ECO:0000318"/>
    <property type="project" value="GO_Central"/>
</dbReference>
<dbReference type="GO" id="GO:0031146">
    <property type="term" value="P:SCF-dependent proteasomal ubiquitin-dependent protein catabolic process"/>
    <property type="evidence" value="ECO:0000318"/>
    <property type="project" value="GO_Central"/>
</dbReference>
<evidence type="ECO:0000256" key="1">
    <source>
        <dbReference type="SAM" id="MobiDB-lite"/>
    </source>
</evidence>
<gene>
    <name evidence="4" type="primary">AUGUSTUS-3.0.2_00371</name>
    <name evidence="4" type="ORF">TcasGA2_TC000371</name>
</gene>
<evidence type="ECO:0000259" key="2">
    <source>
        <dbReference type="PROSITE" id="PS50181"/>
    </source>
</evidence>
<sequence length="316" mass="37008">MLTNEETHQAMVDNFEPVETFKFHPPFPEDSNNGLYLNDFYLPEEIVTIILNYIPPKQVLKASLVCKKWCNIIKSDSFWSDIYSRRYNKKPKKLPWYVYYCLLTSDYFDKNLIKNGNGQNQYQNWKIVMNYGDGFRIEDPPCGSDPLPPDVPDFNGKTSCFATSYYECNKFQEVSLNNRLLRLIFMKYKPHIYLSEWVAARFDCGSVYHLICKLYGHKQDKTKTRSRRTDGDSSDDTEEEETEQPLHIEQKELRVEQWAGSTWSKVEMVVSDYPPGVDRIVFQHEGRDTQFWKGHYGSKMAGGVLKILFDSIEPLS</sequence>
<dbReference type="GO" id="GO:0036503">
    <property type="term" value="P:ERAD pathway"/>
    <property type="evidence" value="ECO:0000318"/>
    <property type="project" value="GO_Central"/>
</dbReference>
<evidence type="ECO:0000313" key="4">
    <source>
        <dbReference type="EMBL" id="EEZ97976.1"/>
    </source>
</evidence>
<feature type="domain" description="F-box" evidence="2">
    <location>
        <begin position="36"/>
        <end position="82"/>
    </location>
</feature>
<dbReference type="SUPFAM" id="SSF81383">
    <property type="entry name" value="F-box domain"/>
    <property type="match status" value="1"/>
</dbReference>
<dbReference type="Pfam" id="PF00646">
    <property type="entry name" value="F-box"/>
    <property type="match status" value="1"/>
</dbReference>
<dbReference type="OMA" id="NTRPDIE"/>
<dbReference type="SMART" id="SM00256">
    <property type="entry name" value="FBOX"/>
    <property type="match status" value="1"/>
</dbReference>
<dbReference type="Gene3D" id="1.20.1280.50">
    <property type="match status" value="1"/>
</dbReference>
<dbReference type="Gene3D" id="2.60.120.260">
    <property type="entry name" value="Galactose-binding domain-like"/>
    <property type="match status" value="1"/>
</dbReference>
<dbReference type="eggNOG" id="ENOG502RZA6">
    <property type="taxonomic scope" value="Eukaryota"/>
</dbReference>
<feature type="compositionally biased region" description="Basic and acidic residues" evidence="1">
    <location>
        <begin position="222"/>
        <end position="231"/>
    </location>
</feature>
<organism evidence="4 5">
    <name type="scientific">Tribolium castaneum</name>
    <name type="common">Red flour beetle</name>
    <dbReference type="NCBI Taxonomy" id="7070"/>
    <lineage>
        <taxon>Eukaryota</taxon>
        <taxon>Metazoa</taxon>
        <taxon>Ecdysozoa</taxon>
        <taxon>Arthropoda</taxon>
        <taxon>Hexapoda</taxon>
        <taxon>Insecta</taxon>
        <taxon>Pterygota</taxon>
        <taxon>Neoptera</taxon>
        <taxon>Endopterygota</taxon>
        <taxon>Coleoptera</taxon>
        <taxon>Polyphaga</taxon>
        <taxon>Cucujiformia</taxon>
        <taxon>Tenebrionidae</taxon>
        <taxon>Tenebrionidae incertae sedis</taxon>
        <taxon>Tribolium</taxon>
    </lineage>
</organism>
<dbReference type="PROSITE" id="PS50181">
    <property type="entry name" value="FBOX"/>
    <property type="match status" value="1"/>
</dbReference>
<keyword evidence="5" id="KW-1185">Reference proteome</keyword>
<name>D6WAM0_TRICA</name>
<dbReference type="PhylomeDB" id="D6WAM0"/>
<dbReference type="HOGENOM" id="CLU_068548_0_0_1"/>